<dbReference type="Proteomes" id="UP000199448">
    <property type="component" value="Unassembled WGS sequence"/>
</dbReference>
<dbReference type="Gene3D" id="1.25.40.10">
    <property type="entry name" value="Tetratricopeptide repeat domain"/>
    <property type="match status" value="1"/>
</dbReference>
<accession>A0A1H5LCW8</accession>
<comment type="similarity">
    <text evidence="2">Belongs to the SusD family.</text>
</comment>
<evidence type="ECO:0000256" key="2">
    <source>
        <dbReference type="ARBA" id="ARBA00006275"/>
    </source>
</evidence>
<evidence type="ECO:0000313" key="7">
    <source>
        <dbReference type="EMBL" id="SEE74886.1"/>
    </source>
</evidence>
<evidence type="ECO:0000256" key="4">
    <source>
        <dbReference type="ARBA" id="ARBA00023136"/>
    </source>
</evidence>
<reference evidence="7 8" key="1">
    <citation type="submission" date="2016-10" db="EMBL/GenBank/DDBJ databases">
        <authorList>
            <person name="de Groot N.N."/>
        </authorList>
    </citation>
    <scope>NUCLEOTIDE SEQUENCE [LARGE SCALE GENOMIC DNA]</scope>
    <source>
        <strain evidence="7 8">DSM 23553</strain>
    </source>
</reference>
<dbReference type="EMBL" id="FNUG01000002">
    <property type="protein sequence ID" value="SEE74886.1"/>
    <property type="molecule type" value="Genomic_DNA"/>
</dbReference>
<name>A0A1H5LCW8_9FLAO</name>
<dbReference type="STRING" id="390640.SAMN04488034_102236"/>
<feature type="domain" description="RagB/SusD" evidence="6">
    <location>
        <begin position="393"/>
        <end position="543"/>
    </location>
</feature>
<proteinExistence type="inferred from homology"/>
<dbReference type="AlphaFoldDB" id="A0A1H5LCW8"/>
<dbReference type="Gene3D" id="1.25.40.390">
    <property type="match status" value="1"/>
</dbReference>
<dbReference type="InterPro" id="IPR011990">
    <property type="entry name" value="TPR-like_helical_dom_sf"/>
</dbReference>
<dbReference type="OrthoDB" id="5694214at2"/>
<dbReference type="PROSITE" id="PS51257">
    <property type="entry name" value="PROKAR_LIPOPROTEIN"/>
    <property type="match status" value="1"/>
</dbReference>
<keyword evidence="8" id="KW-1185">Reference proteome</keyword>
<evidence type="ECO:0000256" key="3">
    <source>
        <dbReference type="ARBA" id="ARBA00022729"/>
    </source>
</evidence>
<evidence type="ECO:0000256" key="1">
    <source>
        <dbReference type="ARBA" id="ARBA00004442"/>
    </source>
</evidence>
<organism evidence="7 8">
    <name type="scientific">Salinimicrobium catena</name>
    <dbReference type="NCBI Taxonomy" id="390640"/>
    <lineage>
        <taxon>Bacteria</taxon>
        <taxon>Pseudomonadati</taxon>
        <taxon>Bacteroidota</taxon>
        <taxon>Flavobacteriia</taxon>
        <taxon>Flavobacteriales</taxon>
        <taxon>Flavobacteriaceae</taxon>
        <taxon>Salinimicrobium</taxon>
    </lineage>
</organism>
<dbReference type="Gene3D" id="1.10.3780.10">
    <property type="entry name" value="SusD-like"/>
    <property type="match status" value="1"/>
</dbReference>
<evidence type="ECO:0000259" key="6">
    <source>
        <dbReference type="Pfam" id="PF07980"/>
    </source>
</evidence>
<comment type="subcellular location">
    <subcellularLocation>
        <location evidence="1">Cell outer membrane</location>
    </subcellularLocation>
</comment>
<gene>
    <name evidence="7" type="ORF">SAMN04488034_102236</name>
</gene>
<dbReference type="RefSeq" id="WP_093112572.1">
    <property type="nucleotide sequence ID" value="NZ_FNGG01000002.1"/>
</dbReference>
<keyword evidence="3" id="KW-0732">Signal</keyword>
<dbReference type="GO" id="GO:0009279">
    <property type="term" value="C:cell outer membrane"/>
    <property type="evidence" value="ECO:0007669"/>
    <property type="project" value="UniProtKB-SubCell"/>
</dbReference>
<protein>
    <submittedName>
        <fullName evidence="7">Starch-binding associating with outer membrane</fullName>
    </submittedName>
</protein>
<dbReference type="Pfam" id="PF07980">
    <property type="entry name" value="SusD_RagB"/>
    <property type="match status" value="1"/>
</dbReference>
<dbReference type="CDD" id="cd08977">
    <property type="entry name" value="SusD"/>
    <property type="match status" value="1"/>
</dbReference>
<keyword evidence="4" id="KW-0472">Membrane</keyword>
<evidence type="ECO:0000256" key="5">
    <source>
        <dbReference type="ARBA" id="ARBA00023237"/>
    </source>
</evidence>
<sequence>MNNKIKSFFLIFLSLTILGSCENELDLQPEDNREGPGQVLQDPAAYKQFLAKVYAGLAVSGQVGPAGNPDLLGLDEGFSQYLRLYWMLQELPTDEAVIGWNDGTIADLHAQNWTSGNEFIRTMYSRIMYQIAQANEFIRQSSDENLSAYGIEDSQRAEIQQFRAEARFLRALSYYHAMDLFGNPPFITEESPIGAFLPPQIKRADLFLYIEEELNAIMGDLAPAPHPEYGRADQAAAWTLLAKLYLNNEVYLSDKGSAVADQSRFKSTSEYYSLAATNSKKVIDAGYELVDDYQKLFLADNDSNGAQNEIIFPIRFDGINTNSYGGLTFVIHASIGGDMDPAEFGVNSGWAGLRTTPEFVGLFPDGADSSDEREMFYTEGQNLEINSISSFSDGYAVGKFKNVDVNGNQGSDATGEHVDTDFPMFRLGDIYLMYAEALFRGTGDASAALPYINDLRERAYGEGNGLVSSITEDFLIDERGRELYWEAHRRTDLIRFDQFTENGVWAWKGDVPQGTTTAAFRNIYPIPASDLGVNTNLTQNPGY</sequence>
<dbReference type="SUPFAM" id="SSF48452">
    <property type="entry name" value="TPR-like"/>
    <property type="match status" value="1"/>
</dbReference>
<evidence type="ECO:0000313" key="8">
    <source>
        <dbReference type="Proteomes" id="UP000199448"/>
    </source>
</evidence>
<dbReference type="InterPro" id="IPR012944">
    <property type="entry name" value="SusD_RagB_dom"/>
</dbReference>
<keyword evidence="5" id="KW-0998">Cell outer membrane</keyword>